<comment type="caution">
    <text evidence="1">The sequence shown here is derived from an EMBL/GenBank/DDBJ whole genome shotgun (WGS) entry which is preliminary data.</text>
</comment>
<evidence type="ECO:0008006" key="3">
    <source>
        <dbReference type="Google" id="ProtNLM"/>
    </source>
</evidence>
<organism evidence="1 2">
    <name type="scientific">Pelomonas parva</name>
    <dbReference type="NCBI Taxonomy" id="3299032"/>
    <lineage>
        <taxon>Bacteria</taxon>
        <taxon>Pseudomonadati</taxon>
        <taxon>Pseudomonadota</taxon>
        <taxon>Betaproteobacteria</taxon>
        <taxon>Burkholderiales</taxon>
        <taxon>Sphaerotilaceae</taxon>
        <taxon>Roseateles</taxon>
    </lineage>
</organism>
<proteinExistence type="predicted"/>
<name>A0ABW7F1H4_9BURK</name>
<reference evidence="1 2" key="1">
    <citation type="submission" date="2024-08" db="EMBL/GenBank/DDBJ databases">
        <authorList>
            <person name="Lu H."/>
        </authorList>
    </citation>
    <scope>NUCLEOTIDE SEQUENCE [LARGE SCALE GENOMIC DNA]</scope>
    <source>
        <strain evidence="1 2">LYH14W</strain>
    </source>
</reference>
<keyword evidence="2" id="KW-1185">Reference proteome</keyword>
<dbReference type="RefSeq" id="WP_394478685.1">
    <property type="nucleotide sequence ID" value="NZ_JBIGHV010000004.1"/>
</dbReference>
<dbReference type="EMBL" id="JBIGHV010000004">
    <property type="protein sequence ID" value="MFG6430423.1"/>
    <property type="molecule type" value="Genomic_DNA"/>
</dbReference>
<protein>
    <recommendedName>
        <fullName evidence="3">DUF4019 domain-containing protein</fullName>
    </recommendedName>
</protein>
<gene>
    <name evidence="1" type="ORF">ACG00Y_10885</name>
</gene>
<dbReference type="Proteomes" id="UP001606210">
    <property type="component" value="Unassembled WGS sequence"/>
</dbReference>
<evidence type="ECO:0000313" key="2">
    <source>
        <dbReference type="Proteomes" id="UP001606210"/>
    </source>
</evidence>
<evidence type="ECO:0000313" key="1">
    <source>
        <dbReference type="EMBL" id="MFG6430423.1"/>
    </source>
</evidence>
<accession>A0ABW7F1H4</accession>
<sequence length="149" mass="15676">MKRFYSSSSAPLGLFSALVTALAVVAAGVLSLPSEAFASASACDDKAALQRRLDDFDSRWNASDAWGLTAQFAMDGSLGAAGEAGRQAVYRELIERLGRSSAPRQTKVVRAVDAGRACLVDVIVRSGERSEAGLFLLAHGREGGIVAMR</sequence>